<protein>
    <submittedName>
        <fullName evidence="1">Uncharacterized protein</fullName>
    </submittedName>
</protein>
<gene>
    <name evidence="1" type="ORF">MNL13_06185</name>
</gene>
<evidence type="ECO:0000313" key="2">
    <source>
        <dbReference type="Proteomes" id="UP000829580"/>
    </source>
</evidence>
<keyword evidence="2" id="KW-1185">Reference proteome</keyword>
<sequence>MMLCASLGGLWRGMGSEDWGKSLFNGGGKLRGKEIMLRVLTGQGGD</sequence>
<dbReference type="RefSeq" id="WP_241448539.1">
    <property type="nucleotide sequence ID" value="NZ_CP093033.1"/>
</dbReference>
<accession>A0ABY3VTU7</accession>
<name>A0ABY3VTU7_9HYPH</name>
<reference evidence="1 2" key="1">
    <citation type="submission" date="2022-02" db="EMBL/GenBank/DDBJ databases">
        <title>Genomic structural plasticity of rodent-associated Bartonella in nature.</title>
        <authorList>
            <person name="Sousa K.C.M."/>
            <person name="Gutierrez R."/>
            <person name="Yahalomi D."/>
            <person name="Shalit T."/>
            <person name="Markus B."/>
            <person name="Nachum-Biala Y."/>
            <person name="Hawlena H."/>
            <person name="Marcos-Hadad E."/>
            <person name="Hazkani-Covo E."/>
            <person name="Neves H.R."/>
            <person name="Covo S."/>
            <person name="Harrus S."/>
        </authorList>
    </citation>
    <scope>NUCLEOTIDE SEQUENCE [LARGE SCALE GENOMIC DNA]</scope>
    <source>
        <strain evidence="1 2">B35_1_2</strain>
    </source>
</reference>
<proteinExistence type="predicted"/>
<evidence type="ECO:0000313" key="1">
    <source>
        <dbReference type="EMBL" id="UNF28799.1"/>
    </source>
</evidence>
<dbReference type="Proteomes" id="UP000829580">
    <property type="component" value="Chromosome"/>
</dbReference>
<organism evidence="1 2">
    <name type="scientific">Bartonella krasnovii</name>
    <dbReference type="NCBI Taxonomy" id="2267275"/>
    <lineage>
        <taxon>Bacteria</taxon>
        <taxon>Pseudomonadati</taxon>
        <taxon>Pseudomonadota</taxon>
        <taxon>Alphaproteobacteria</taxon>
        <taxon>Hyphomicrobiales</taxon>
        <taxon>Bartonellaceae</taxon>
        <taxon>Bartonella</taxon>
    </lineage>
</organism>
<dbReference type="EMBL" id="CP093033">
    <property type="protein sequence ID" value="UNF28799.1"/>
    <property type="molecule type" value="Genomic_DNA"/>
</dbReference>